<dbReference type="Pfam" id="PF02592">
    <property type="entry name" value="Vut_1"/>
    <property type="match status" value="1"/>
</dbReference>
<sequence length="249" mass="27444">MNQADDAPLRRVDAAAIRGEHFRYYDLVMVAFVVILLLSNVVGAEKRSVIDLPGIGPWPFGAGILFFPISYVIDDVLTEVYGFARARRVIWAGFVALLFTAMMEATVVRLPVAPGWTGQAAYERVFGAGWRIIGASLVAFWVGDFLNSAVLARMKVWTNGRWLWTRTIGSTIIGEGADSLIFYPLAFYGLPDWPIAALGAVMASQFVLKVSWEVILTPVTYAAVGFLKRREGVDVFDRTTSLSPFAARV</sequence>
<comment type="caution">
    <text evidence="2">The sequence shown here is derived from an EMBL/GenBank/DDBJ whole genome shotgun (WGS) entry which is preliminary data.</text>
</comment>
<keyword evidence="1" id="KW-0813">Transport</keyword>
<keyword evidence="1" id="KW-1003">Cell membrane</keyword>
<gene>
    <name evidence="2" type="ORF">FHS94_000920</name>
</gene>
<dbReference type="RefSeq" id="WP_184055099.1">
    <property type="nucleotide sequence ID" value="NZ_JACIJK010000002.1"/>
</dbReference>
<accession>A0A7W9EUW8</accession>
<dbReference type="EMBL" id="JACIJK010000002">
    <property type="protein sequence ID" value="MBB5714097.1"/>
    <property type="molecule type" value="Genomic_DNA"/>
</dbReference>
<comment type="function">
    <text evidence="1">Involved in the import of queuosine (Q) precursors, required for Q precursor salvage.</text>
</comment>
<dbReference type="AlphaFoldDB" id="A0A7W9EUW8"/>
<keyword evidence="1" id="KW-1133">Transmembrane helix</keyword>
<feature type="transmembrane region" description="Helical" evidence="1">
    <location>
        <begin position="24"/>
        <end position="43"/>
    </location>
</feature>
<protein>
    <recommendedName>
        <fullName evidence="1">Probable queuosine precursor transporter</fullName>
        <shortName evidence="1">Q precursor transporter</shortName>
    </recommendedName>
</protein>
<dbReference type="GO" id="GO:0022857">
    <property type="term" value="F:transmembrane transporter activity"/>
    <property type="evidence" value="ECO:0007669"/>
    <property type="project" value="UniProtKB-UniRule"/>
</dbReference>
<dbReference type="PANTHER" id="PTHR34300">
    <property type="entry name" value="QUEUOSINE PRECURSOR TRANSPORTER-RELATED"/>
    <property type="match status" value="1"/>
</dbReference>
<keyword evidence="1" id="KW-0472">Membrane</keyword>
<comment type="similarity">
    <text evidence="1">Belongs to the vitamin uptake transporter (VUT/ECF) (TC 2.A.88) family. Q precursor transporter subfamily.</text>
</comment>
<keyword evidence="1" id="KW-0812">Transmembrane</keyword>
<reference evidence="2 3" key="1">
    <citation type="submission" date="2020-08" db="EMBL/GenBank/DDBJ databases">
        <title>Genomic Encyclopedia of Type Strains, Phase IV (KMG-IV): sequencing the most valuable type-strain genomes for metagenomic binning, comparative biology and taxonomic classification.</title>
        <authorList>
            <person name="Goeker M."/>
        </authorList>
    </citation>
    <scope>NUCLEOTIDE SEQUENCE [LARGE SCALE GENOMIC DNA]</scope>
    <source>
        <strain evidence="2 3">DSM 100044</strain>
    </source>
</reference>
<dbReference type="Proteomes" id="UP000546200">
    <property type="component" value="Unassembled WGS sequence"/>
</dbReference>
<evidence type="ECO:0000256" key="1">
    <source>
        <dbReference type="HAMAP-Rule" id="MF_02088"/>
    </source>
</evidence>
<feature type="transmembrane region" description="Helical" evidence="1">
    <location>
        <begin position="55"/>
        <end position="77"/>
    </location>
</feature>
<comment type="subcellular location">
    <subcellularLocation>
        <location evidence="1">Cell inner membrane</location>
        <topology evidence="1">Multi-pass membrane protein</topology>
    </subcellularLocation>
</comment>
<organism evidence="2 3">
    <name type="scientific">Sphingomonas aerophila</name>
    <dbReference type="NCBI Taxonomy" id="1344948"/>
    <lineage>
        <taxon>Bacteria</taxon>
        <taxon>Pseudomonadati</taxon>
        <taxon>Pseudomonadota</taxon>
        <taxon>Alphaproteobacteria</taxon>
        <taxon>Sphingomonadales</taxon>
        <taxon>Sphingomonadaceae</taxon>
        <taxon>Sphingomonas</taxon>
    </lineage>
</organism>
<evidence type="ECO:0000313" key="2">
    <source>
        <dbReference type="EMBL" id="MBB5714097.1"/>
    </source>
</evidence>
<proteinExistence type="inferred from homology"/>
<dbReference type="HAMAP" id="MF_02088">
    <property type="entry name" value="Q_prec_transport"/>
    <property type="match status" value="1"/>
</dbReference>
<dbReference type="PANTHER" id="PTHR34300:SF2">
    <property type="entry name" value="QUEUOSINE PRECURSOR TRANSPORTER-RELATED"/>
    <property type="match status" value="1"/>
</dbReference>
<feature type="transmembrane region" description="Helical" evidence="1">
    <location>
        <begin position="89"/>
        <end position="108"/>
    </location>
</feature>
<keyword evidence="1" id="KW-0997">Cell inner membrane</keyword>
<dbReference type="InterPro" id="IPR003744">
    <property type="entry name" value="YhhQ"/>
</dbReference>
<dbReference type="GO" id="GO:0005886">
    <property type="term" value="C:plasma membrane"/>
    <property type="evidence" value="ECO:0007669"/>
    <property type="project" value="UniProtKB-SubCell"/>
</dbReference>
<name>A0A7W9EUW8_9SPHN</name>
<evidence type="ECO:0000313" key="3">
    <source>
        <dbReference type="Proteomes" id="UP000546200"/>
    </source>
</evidence>
<feature type="transmembrane region" description="Helical" evidence="1">
    <location>
        <begin position="128"/>
        <end position="152"/>
    </location>
</feature>
<dbReference type="NCBIfam" id="TIGR00697">
    <property type="entry name" value="queuosine precursor transporter"/>
    <property type="match status" value="1"/>
</dbReference>
<keyword evidence="3" id="KW-1185">Reference proteome</keyword>